<comment type="caution">
    <text evidence="6">The sequence shown here is derived from an EMBL/GenBank/DDBJ whole genome shotgun (WGS) entry which is preliminary data.</text>
</comment>
<proteinExistence type="predicted"/>
<keyword evidence="7" id="KW-1185">Reference proteome</keyword>
<evidence type="ECO:0000256" key="3">
    <source>
        <dbReference type="ARBA" id="ARBA00034247"/>
    </source>
</evidence>
<comment type="catalytic activity">
    <reaction evidence="3">
        <text>2 GTP = 3',3'-c-di-GMP + 2 diphosphate</text>
        <dbReference type="Rhea" id="RHEA:24898"/>
        <dbReference type="ChEBI" id="CHEBI:33019"/>
        <dbReference type="ChEBI" id="CHEBI:37565"/>
        <dbReference type="ChEBI" id="CHEBI:58805"/>
        <dbReference type="EC" id="2.7.7.65"/>
    </reaction>
</comment>
<dbReference type="RefSeq" id="WP_107243962.1">
    <property type="nucleotide sequence ID" value="NZ_PYMJ01000020.1"/>
</dbReference>
<dbReference type="PANTHER" id="PTHR45138:SF9">
    <property type="entry name" value="DIGUANYLATE CYCLASE DGCM-RELATED"/>
    <property type="match status" value="1"/>
</dbReference>
<dbReference type="PANTHER" id="PTHR45138">
    <property type="entry name" value="REGULATORY COMPONENTS OF SENSORY TRANSDUCTION SYSTEM"/>
    <property type="match status" value="1"/>
</dbReference>
<feature type="transmembrane region" description="Helical" evidence="4">
    <location>
        <begin position="69"/>
        <end position="87"/>
    </location>
</feature>
<feature type="transmembrane region" description="Helical" evidence="4">
    <location>
        <begin position="99"/>
        <end position="120"/>
    </location>
</feature>
<feature type="domain" description="GGDEF" evidence="5">
    <location>
        <begin position="242"/>
        <end position="376"/>
    </location>
</feature>
<dbReference type="EMBL" id="PYMJ01000020">
    <property type="protein sequence ID" value="PSU46599.1"/>
    <property type="molecule type" value="Genomic_DNA"/>
</dbReference>
<dbReference type="InterPro" id="IPR029787">
    <property type="entry name" value="Nucleotide_cyclase"/>
</dbReference>
<evidence type="ECO:0000256" key="2">
    <source>
        <dbReference type="ARBA" id="ARBA00012528"/>
    </source>
</evidence>
<reference evidence="6 7" key="1">
    <citation type="submission" date="2018-01" db="EMBL/GenBank/DDBJ databases">
        <title>Whole genome sequencing of Histamine producing bacteria.</title>
        <authorList>
            <person name="Butler K."/>
        </authorList>
    </citation>
    <scope>NUCLEOTIDE SEQUENCE [LARGE SCALE GENOMIC DNA]</scope>
    <source>
        <strain evidence="6 7">JCM 12947</strain>
    </source>
</reference>
<organism evidence="6 7">
    <name type="scientific">Photobacterium frigidiphilum</name>
    <dbReference type="NCBI Taxonomy" id="264736"/>
    <lineage>
        <taxon>Bacteria</taxon>
        <taxon>Pseudomonadati</taxon>
        <taxon>Pseudomonadota</taxon>
        <taxon>Gammaproteobacteria</taxon>
        <taxon>Vibrionales</taxon>
        <taxon>Vibrionaceae</taxon>
        <taxon>Photobacterium</taxon>
    </lineage>
</organism>
<dbReference type="AlphaFoldDB" id="A0A2T3JCL5"/>
<dbReference type="InterPro" id="IPR043128">
    <property type="entry name" value="Rev_trsase/Diguanyl_cyclase"/>
</dbReference>
<name>A0A2T3JCL5_9GAMM</name>
<dbReference type="OrthoDB" id="5296913at2"/>
<evidence type="ECO:0000256" key="4">
    <source>
        <dbReference type="SAM" id="Phobius"/>
    </source>
</evidence>
<feature type="transmembrane region" description="Helical" evidence="4">
    <location>
        <begin position="157"/>
        <end position="176"/>
    </location>
</feature>
<dbReference type="SMART" id="SM00267">
    <property type="entry name" value="GGDEF"/>
    <property type="match status" value="1"/>
</dbReference>
<dbReference type="Pfam" id="PF00990">
    <property type="entry name" value="GGDEF"/>
    <property type="match status" value="1"/>
</dbReference>
<keyword evidence="4" id="KW-1133">Transmembrane helix</keyword>
<dbReference type="SUPFAM" id="SSF55073">
    <property type="entry name" value="Nucleotide cyclase"/>
    <property type="match status" value="1"/>
</dbReference>
<evidence type="ECO:0000313" key="6">
    <source>
        <dbReference type="EMBL" id="PSU46599.1"/>
    </source>
</evidence>
<feature type="transmembrane region" description="Helical" evidence="4">
    <location>
        <begin position="41"/>
        <end position="63"/>
    </location>
</feature>
<dbReference type="FunFam" id="3.30.70.270:FF:000001">
    <property type="entry name" value="Diguanylate cyclase domain protein"/>
    <property type="match status" value="1"/>
</dbReference>
<dbReference type="GO" id="GO:0043709">
    <property type="term" value="P:cell adhesion involved in single-species biofilm formation"/>
    <property type="evidence" value="ECO:0007669"/>
    <property type="project" value="TreeGrafter"/>
</dbReference>
<sequence length="395" mass="45767">MRENAVKNIIFKMPHFYDLWSSRLHSLSFKNTRSDYLRSRIIILSTVLGILLILWIPFDILFLTSDQSIKITFARLLLGSFFFFLALKKHQYNSLRQIQLCIALLTLSLNIFYLYCLAVLDFPDSNLKYGYVYTLLPIIHVAVLTIFPVTFKESLSLLSITAIIQILVNYYTGHLFKPEYLAIYWLQSVLALMVVWSQVSKLHMLMRLYRQAILDPLTGIYNRRMLLRLGKKSMIECSQNNKPFSVLLFDIDKFKRINDTWGHSVGDKVLTGFTAFVQGKIRKTDLFGRYGGEEFILFLPDCPSDTAIKISNRMLTAIRELKLPIDIENQSLSITTCIGISTYSENDTLASMLERADLALYKCKNFGRDCSHFYPIDLQYENDERLKIAEKISIN</sequence>
<evidence type="ECO:0000259" key="5">
    <source>
        <dbReference type="PROSITE" id="PS50887"/>
    </source>
</evidence>
<dbReference type="GO" id="GO:1902201">
    <property type="term" value="P:negative regulation of bacterial-type flagellum-dependent cell motility"/>
    <property type="evidence" value="ECO:0007669"/>
    <property type="project" value="TreeGrafter"/>
</dbReference>
<gene>
    <name evidence="6" type="ORF">C9J12_17965</name>
</gene>
<dbReference type="GO" id="GO:0052621">
    <property type="term" value="F:diguanylate cyclase activity"/>
    <property type="evidence" value="ECO:0007669"/>
    <property type="project" value="UniProtKB-EC"/>
</dbReference>
<accession>A0A2T3JCL5</accession>
<keyword evidence="4" id="KW-0812">Transmembrane</keyword>
<keyword evidence="4" id="KW-0472">Membrane</keyword>
<dbReference type="Gene3D" id="3.30.70.270">
    <property type="match status" value="1"/>
</dbReference>
<protein>
    <recommendedName>
        <fullName evidence="2">diguanylate cyclase</fullName>
        <ecNumber evidence="2">2.7.7.65</ecNumber>
    </recommendedName>
</protein>
<evidence type="ECO:0000256" key="1">
    <source>
        <dbReference type="ARBA" id="ARBA00001946"/>
    </source>
</evidence>
<dbReference type="Proteomes" id="UP000240987">
    <property type="component" value="Unassembled WGS sequence"/>
</dbReference>
<dbReference type="NCBIfam" id="TIGR00254">
    <property type="entry name" value="GGDEF"/>
    <property type="match status" value="1"/>
</dbReference>
<dbReference type="InterPro" id="IPR000160">
    <property type="entry name" value="GGDEF_dom"/>
</dbReference>
<feature type="transmembrane region" description="Helical" evidence="4">
    <location>
        <begin position="132"/>
        <end position="150"/>
    </location>
</feature>
<dbReference type="CDD" id="cd01949">
    <property type="entry name" value="GGDEF"/>
    <property type="match status" value="1"/>
</dbReference>
<evidence type="ECO:0000313" key="7">
    <source>
        <dbReference type="Proteomes" id="UP000240987"/>
    </source>
</evidence>
<comment type="cofactor">
    <cofactor evidence="1">
        <name>Mg(2+)</name>
        <dbReference type="ChEBI" id="CHEBI:18420"/>
    </cofactor>
</comment>
<dbReference type="InterPro" id="IPR050469">
    <property type="entry name" value="Diguanylate_Cyclase"/>
</dbReference>
<dbReference type="EC" id="2.7.7.65" evidence="2"/>
<dbReference type="GO" id="GO:0005886">
    <property type="term" value="C:plasma membrane"/>
    <property type="evidence" value="ECO:0007669"/>
    <property type="project" value="TreeGrafter"/>
</dbReference>
<dbReference type="PROSITE" id="PS50887">
    <property type="entry name" value="GGDEF"/>
    <property type="match status" value="1"/>
</dbReference>
<feature type="transmembrane region" description="Helical" evidence="4">
    <location>
        <begin position="182"/>
        <end position="199"/>
    </location>
</feature>